<evidence type="ECO:0008006" key="3">
    <source>
        <dbReference type="Google" id="ProtNLM"/>
    </source>
</evidence>
<organism evidence="1 2">
    <name type="scientific">Suillus luteus UH-Slu-Lm8-n1</name>
    <dbReference type="NCBI Taxonomy" id="930992"/>
    <lineage>
        <taxon>Eukaryota</taxon>
        <taxon>Fungi</taxon>
        <taxon>Dikarya</taxon>
        <taxon>Basidiomycota</taxon>
        <taxon>Agaricomycotina</taxon>
        <taxon>Agaricomycetes</taxon>
        <taxon>Agaricomycetidae</taxon>
        <taxon>Boletales</taxon>
        <taxon>Suillineae</taxon>
        <taxon>Suillaceae</taxon>
        <taxon>Suillus</taxon>
    </lineage>
</organism>
<dbReference type="OrthoDB" id="391988at2759"/>
<dbReference type="HOGENOM" id="CLU_023805_3_0_1"/>
<accession>A0A0D0AXZ5</accession>
<keyword evidence="2" id="KW-1185">Reference proteome</keyword>
<name>A0A0D0AXZ5_9AGAM</name>
<dbReference type="Gene3D" id="3.40.50.300">
    <property type="entry name" value="P-loop containing nucleotide triphosphate hydrolases"/>
    <property type="match status" value="1"/>
</dbReference>
<sequence length="247" mass="27346">TGVGKSSLIQQAFGIIDVDISDDMPGEATIDKPLISSENARFVLHDSKGFEAGDSDSFKAAKDFIDGRRKTPTLAVRDQIHAVWLCLSIPHGGGSLLERGVEELLKSRKQILGDSAQPKREYESTIRQLIDLTTTNVEKFVDSEAALAMMIAQRAHIGKVSLATAVFDALLTYEFLGYWRGIAVGMNFIGFTMLDCFSKIHEDIVGVWNLYDPDGVRYISDFMLRAANVLLRSTWSVKSSKIRLLTI</sequence>
<reference evidence="1 2" key="1">
    <citation type="submission" date="2014-04" db="EMBL/GenBank/DDBJ databases">
        <authorList>
            <consortium name="DOE Joint Genome Institute"/>
            <person name="Kuo A."/>
            <person name="Ruytinx J."/>
            <person name="Rineau F."/>
            <person name="Colpaert J."/>
            <person name="Kohler A."/>
            <person name="Nagy L.G."/>
            <person name="Floudas D."/>
            <person name="Copeland A."/>
            <person name="Barry K.W."/>
            <person name="Cichocki N."/>
            <person name="Veneault-Fourrey C."/>
            <person name="LaButti K."/>
            <person name="Lindquist E.A."/>
            <person name="Lipzen A."/>
            <person name="Lundell T."/>
            <person name="Morin E."/>
            <person name="Murat C."/>
            <person name="Sun H."/>
            <person name="Tunlid A."/>
            <person name="Henrissat B."/>
            <person name="Grigoriev I.V."/>
            <person name="Hibbett D.S."/>
            <person name="Martin F."/>
            <person name="Nordberg H.P."/>
            <person name="Cantor M.N."/>
            <person name="Hua S.X."/>
        </authorList>
    </citation>
    <scope>NUCLEOTIDE SEQUENCE [LARGE SCALE GENOMIC DNA]</scope>
    <source>
        <strain evidence="1 2">UH-Slu-Lm8-n1</strain>
    </source>
</reference>
<dbReference type="AlphaFoldDB" id="A0A0D0AXZ5"/>
<feature type="non-terminal residue" evidence="1">
    <location>
        <position position="247"/>
    </location>
</feature>
<evidence type="ECO:0000313" key="1">
    <source>
        <dbReference type="EMBL" id="KIK36753.1"/>
    </source>
</evidence>
<dbReference type="EMBL" id="KN835501">
    <property type="protein sequence ID" value="KIK36753.1"/>
    <property type="molecule type" value="Genomic_DNA"/>
</dbReference>
<gene>
    <name evidence="1" type="ORF">CY34DRAFT_93852</name>
</gene>
<dbReference type="InterPro" id="IPR027417">
    <property type="entry name" value="P-loop_NTPase"/>
</dbReference>
<dbReference type="InParanoid" id="A0A0D0AXZ5"/>
<dbReference type="Proteomes" id="UP000054485">
    <property type="component" value="Unassembled WGS sequence"/>
</dbReference>
<dbReference type="STRING" id="930992.A0A0D0AXZ5"/>
<evidence type="ECO:0000313" key="2">
    <source>
        <dbReference type="Proteomes" id="UP000054485"/>
    </source>
</evidence>
<proteinExistence type="predicted"/>
<protein>
    <recommendedName>
        <fullName evidence="3">G domain-containing protein</fullName>
    </recommendedName>
</protein>
<reference evidence="2" key="2">
    <citation type="submission" date="2015-01" db="EMBL/GenBank/DDBJ databases">
        <title>Evolutionary Origins and Diversification of the Mycorrhizal Mutualists.</title>
        <authorList>
            <consortium name="DOE Joint Genome Institute"/>
            <consortium name="Mycorrhizal Genomics Consortium"/>
            <person name="Kohler A."/>
            <person name="Kuo A."/>
            <person name="Nagy L.G."/>
            <person name="Floudas D."/>
            <person name="Copeland A."/>
            <person name="Barry K.W."/>
            <person name="Cichocki N."/>
            <person name="Veneault-Fourrey C."/>
            <person name="LaButti K."/>
            <person name="Lindquist E.A."/>
            <person name="Lipzen A."/>
            <person name="Lundell T."/>
            <person name="Morin E."/>
            <person name="Murat C."/>
            <person name="Riley R."/>
            <person name="Ohm R."/>
            <person name="Sun H."/>
            <person name="Tunlid A."/>
            <person name="Henrissat B."/>
            <person name="Grigoriev I.V."/>
            <person name="Hibbett D.S."/>
            <person name="Martin F."/>
        </authorList>
    </citation>
    <scope>NUCLEOTIDE SEQUENCE [LARGE SCALE GENOMIC DNA]</scope>
    <source>
        <strain evidence="2">UH-Slu-Lm8-n1</strain>
    </source>
</reference>